<dbReference type="InterPro" id="IPR044821">
    <property type="entry name" value="At1g28695/At4g15970-like"/>
</dbReference>
<proteinExistence type="predicted"/>
<evidence type="ECO:0000313" key="2">
    <source>
        <dbReference type="EMBL" id="KDP46291.1"/>
    </source>
</evidence>
<dbReference type="InterPro" id="IPR005069">
    <property type="entry name" value="Nucl-diP-sugar_transferase"/>
</dbReference>
<accession>A0A067LCU5</accession>
<dbReference type="PANTHER" id="PTHR46038:SF37">
    <property type="entry name" value="GLYCOSYLTRANSFERASE"/>
    <property type="match status" value="1"/>
</dbReference>
<dbReference type="OrthoDB" id="540503at2759"/>
<organism evidence="2 3">
    <name type="scientific">Jatropha curcas</name>
    <name type="common">Barbados nut</name>
    <dbReference type="NCBI Taxonomy" id="180498"/>
    <lineage>
        <taxon>Eukaryota</taxon>
        <taxon>Viridiplantae</taxon>
        <taxon>Streptophyta</taxon>
        <taxon>Embryophyta</taxon>
        <taxon>Tracheophyta</taxon>
        <taxon>Spermatophyta</taxon>
        <taxon>Magnoliopsida</taxon>
        <taxon>eudicotyledons</taxon>
        <taxon>Gunneridae</taxon>
        <taxon>Pentapetalae</taxon>
        <taxon>rosids</taxon>
        <taxon>fabids</taxon>
        <taxon>Malpighiales</taxon>
        <taxon>Euphorbiaceae</taxon>
        <taxon>Crotonoideae</taxon>
        <taxon>Jatropheae</taxon>
        <taxon>Jatropha</taxon>
    </lineage>
</organism>
<dbReference type="PANTHER" id="PTHR46038">
    <property type="entry name" value="EXPRESSED PROTEIN-RELATED"/>
    <property type="match status" value="1"/>
</dbReference>
<sequence>MPLDQYNSDGKDLLQVLRAASMPSRTVILTMVDKSWAKPGSIVDLFLESFKIGQDTELLLNHLVIVATDSTAFHYCKSIHSHCIHLFKATKNQFRTLNYPTLALKRNELLKQVLQFGYNLVYTDVDVMWLRNPFPLFHGLAQMTIGCDSLYSSSYQDSDSEMASGGFFYIQADEKSIQFFNLWRLAQVLYPNTQNESLCETVLKEDFITMVDFTPMFLKTKYYGGFCHPHNDIGKIYTLHANCCDDLENKVHDIKIVFDELRNYRSILAEGNSLGALSYWGRAPERCRRSKT</sequence>
<feature type="domain" description="Nucleotide-diphospho-sugar transferase" evidence="1">
    <location>
        <begin position="59"/>
        <end position="253"/>
    </location>
</feature>
<evidence type="ECO:0000313" key="3">
    <source>
        <dbReference type="Proteomes" id="UP000027138"/>
    </source>
</evidence>
<protein>
    <recommendedName>
        <fullName evidence="1">Nucleotide-diphospho-sugar transferase domain-containing protein</fullName>
    </recommendedName>
</protein>
<evidence type="ECO:0000259" key="1">
    <source>
        <dbReference type="Pfam" id="PF03407"/>
    </source>
</evidence>
<name>A0A067LCU5_JATCU</name>
<dbReference type="EMBL" id="KK914219">
    <property type="protein sequence ID" value="KDP46291.1"/>
    <property type="molecule type" value="Genomic_DNA"/>
</dbReference>
<dbReference type="Pfam" id="PF03407">
    <property type="entry name" value="Nucleotid_trans"/>
    <property type="match status" value="1"/>
</dbReference>
<dbReference type="Proteomes" id="UP000027138">
    <property type="component" value="Unassembled WGS sequence"/>
</dbReference>
<dbReference type="STRING" id="180498.A0A067LCU5"/>
<gene>
    <name evidence="2" type="ORF">JCGZ_10131</name>
</gene>
<reference evidence="2 3" key="1">
    <citation type="journal article" date="2014" name="PLoS ONE">
        <title>Global Analysis of Gene Expression Profiles in Physic Nut (Jatropha curcas L.) Seedlings Exposed to Salt Stress.</title>
        <authorList>
            <person name="Zhang L."/>
            <person name="Zhang C."/>
            <person name="Wu P."/>
            <person name="Chen Y."/>
            <person name="Li M."/>
            <person name="Jiang H."/>
            <person name="Wu G."/>
        </authorList>
    </citation>
    <scope>NUCLEOTIDE SEQUENCE [LARGE SCALE GENOMIC DNA]</scope>
    <source>
        <strain evidence="3">cv. GZQX0401</strain>
        <tissue evidence="2">Young leaves</tissue>
    </source>
</reference>
<dbReference type="AlphaFoldDB" id="A0A067LCU5"/>
<keyword evidence="3" id="KW-1185">Reference proteome</keyword>